<dbReference type="EMBL" id="CP002299">
    <property type="protein sequence ID" value="ADP78302.1"/>
    <property type="molecule type" value="Genomic_DNA"/>
</dbReference>
<dbReference type="RefSeq" id="WP_013421425.1">
    <property type="nucleotide sequence ID" value="NC_014666.1"/>
</dbReference>
<dbReference type="AlphaFoldDB" id="E3J611"/>
<evidence type="ECO:0000313" key="2">
    <source>
        <dbReference type="Proteomes" id="UP000002484"/>
    </source>
</evidence>
<proteinExistence type="predicted"/>
<gene>
    <name evidence="1" type="ordered locus">FraEuI1c_0214</name>
</gene>
<dbReference type="Proteomes" id="UP000002484">
    <property type="component" value="Chromosome"/>
</dbReference>
<dbReference type="SUPFAM" id="SSF47598">
    <property type="entry name" value="Ribbon-helix-helix"/>
    <property type="match status" value="1"/>
</dbReference>
<accession>E3J611</accession>
<name>E3J611_PSEI1</name>
<dbReference type="InterPro" id="IPR010985">
    <property type="entry name" value="Ribbon_hlx_hlx"/>
</dbReference>
<keyword evidence="2" id="KW-1185">Reference proteome</keyword>
<dbReference type="HOGENOM" id="CLU_176903_2_0_11"/>
<evidence type="ECO:0000313" key="1">
    <source>
        <dbReference type="EMBL" id="ADP78302.1"/>
    </source>
</evidence>
<sequence length="66" mass="7574">MPDDVFRRLRELAEAADRPLEEYLLAELARITATPTMDEVLDRIESRGSGRFGLQQAVDDLEAERR</sequence>
<organism evidence="1 2">
    <name type="scientific">Pseudofrankia inefficax (strain DSM 45817 / CECT 9037 / DDB 130130 / EuI1c)</name>
    <name type="common">Frankia inefficax</name>
    <dbReference type="NCBI Taxonomy" id="298654"/>
    <lineage>
        <taxon>Bacteria</taxon>
        <taxon>Bacillati</taxon>
        <taxon>Actinomycetota</taxon>
        <taxon>Actinomycetes</taxon>
        <taxon>Frankiales</taxon>
        <taxon>Frankiaceae</taxon>
        <taxon>Pseudofrankia</taxon>
    </lineage>
</organism>
<dbReference type="GO" id="GO:0006355">
    <property type="term" value="P:regulation of DNA-templated transcription"/>
    <property type="evidence" value="ECO:0007669"/>
    <property type="project" value="InterPro"/>
</dbReference>
<dbReference type="KEGG" id="fri:FraEuI1c_0214"/>
<reference evidence="1 2" key="1">
    <citation type="submission" date="2010-10" db="EMBL/GenBank/DDBJ databases">
        <title>Complete sequence of Frankia sp. EuI1c.</title>
        <authorList>
            <consortium name="US DOE Joint Genome Institute"/>
            <person name="Lucas S."/>
            <person name="Copeland A."/>
            <person name="Lapidus A."/>
            <person name="Cheng J.-F."/>
            <person name="Bruce D."/>
            <person name="Goodwin L."/>
            <person name="Pitluck S."/>
            <person name="Chertkov O."/>
            <person name="Detter J.C."/>
            <person name="Han C."/>
            <person name="Tapia R."/>
            <person name="Land M."/>
            <person name="Hauser L."/>
            <person name="Jeffries C."/>
            <person name="Kyrpides N."/>
            <person name="Ivanova N."/>
            <person name="Mikhailova N."/>
            <person name="Beauchemin N."/>
            <person name="Sen A."/>
            <person name="Sur S.A."/>
            <person name="Gtari M."/>
            <person name="Wall L."/>
            <person name="Tisa L."/>
            <person name="Woyke T."/>
        </authorList>
    </citation>
    <scope>NUCLEOTIDE SEQUENCE [LARGE SCALE GENOMIC DNA]</scope>
    <source>
        <strain evidence="2">DSM 45817 / CECT 9037 / EuI1c</strain>
    </source>
</reference>
<protein>
    <submittedName>
        <fullName evidence="1">Uncharacterized protein</fullName>
    </submittedName>
</protein>
<dbReference type="InParanoid" id="E3J611"/>